<name>A0ABT4A270_9BACT</name>
<protein>
    <submittedName>
        <fullName evidence="1">Uncharacterized protein</fullName>
    </submittedName>
</protein>
<gene>
    <name evidence="1" type="ORF">OV287_11410</name>
</gene>
<reference evidence="1 2" key="1">
    <citation type="submission" date="2022-11" db="EMBL/GenBank/DDBJ databases">
        <title>Minimal conservation of predation-associated metabolite biosynthetic gene clusters underscores biosynthetic potential of Myxococcota including descriptions for ten novel species: Archangium lansinium sp. nov., Myxococcus landrumus sp. nov., Nannocystis bai.</title>
        <authorList>
            <person name="Ahearne A."/>
            <person name="Stevens C."/>
            <person name="Phillips K."/>
        </authorList>
    </citation>
    <scope>NUCLEOTIDE SEQUENCE [LARGE SCALE GENOMIC DNA]</scope>
    <source>
        <strain evidence="1 2">MIWBW</strain>
    </source>
</reference>
<comment type="caution">
    <text evidence="1">The sequence shown here is derived from an EMBL/GenBank/DDBJ whole genome shotgun (WGS) entry which is preliminary data.</text>
</comment>
<evidence type="ECO:0000313" key="1">
    <source>
        <dbReference type="EMBL" id="MCY1075099.1"/>
    </source>
</evidence>
<organism evidence="1 2">
    <name type="scientific">Archangium lansingense</name>
    <dbReference type="NCBI Taxonomy" id="2995310"/>
    <lineage>
        <taxon>Bacteria</taxon>
        <taxon>Pseudomonadati</taxon>
        <taxon>Myxococcota</taxon>
        <taxon>Myxococcia</taxon>
        <taxon>Myxococcales</taxon>
        <taxon>Cystobacterineae</taxon>
        <taxon>Archangiaceae</taxon>
        <taxon>Archangium</taxon>
    </lineage>
</organism>
<evidence type="ECO:0000313" key="2">
    <source>
        <dbReference type="Proteomes" id="UP001207654"/>
    </source>
</evidence>
<dbReference type="RefSeq" id="WP_267534048.1">
    <property type="nucleotide sequence ID" value="NZ_JAPNKA010000001.1"/>
</dbReference>
<dbReference type="EMBL" id="JAPNKA010000001">
    <property type="protein sequence ID" value="MCY1075099.1"/>
    <property type="molecule type" value="Genomic_DNA"/>
</dbReference>
<dbReference type="Proteomes" id="UP001207654">
    <property type="component" value="Unassembled WGS sequence"/>
</dbReference>
<proteinExistence type="predicted"/>
<sequence>MTADTSDAEHLALLAAIGRALGQDTPYEERHGERAEAISFGTMQRLPAGASLEVLGGMVDPETGRVAWIEQQSGVPQSGYVPVSIDLHVAWRGQRLTRLEVPTYNPYFGCRLLFMRWYGETLSLIYREKHRTIAARMEPPYAGLELVALENLGAVDGDTVYFVSERAGLIEGRMLPSLEPALPLPVPDRARRLEVWGRTPGVLALAAWPRRDGAAGGGVDRGGIEAARAAARSVPLPPPEARALVGTPERVWARLHELLAETQPPRFGGDVLVGSIATPYWLDGAERGNRYEALRPYWNSPEYLAVYWHQHLLKAGQKQEAQAWLHWLERVAALEPVEPEPWTRGLRGEELTVRTALTYLRDRAAVLAQVCRTGRLPEGESCYLFSGTRVNALLERDESYPSGFRAVLRQVVSGKPESLSDAG</sequence>
<accession>A0ABT4A270</accession>
<keyword evidence="2" id="KW-1185">Reference proteome</keyword>